<keyword evidence="3" id="KW-1185">Reference proteome</keyword>
<evidence type="ECO:0000313" key="2">
    <source>
        <dbReference type="EMBL" id="OWP03927.1"/>
    </source>
</evidence>
<dbReference type="EMBL" id="MZNU01000155">
    <property type="protein sequence ID" value="OWP03927.1"/>
    <property type="molecule type" value="Genomic_DNA"/>
</dbReference>
<dbReference type="Proteomes" id="UP000242519">
    <property type="component" value="Unassembled WGS sequence"/>
</dbReference>
<feature type="compositionally biased region" description="Polar residues" evidence="1">
    <location>
        <begin position="36"/>
        <end position="48"/>
    </location>
</feature>
<feature type="region of interest" description="Disordered" evidence="1">
    <location>
        <begin position="31"/>
        <end position="56"/>
    </location>
</feature>
<dbReference type="InterPro" id="IPR021986">
    <property type="entry name" value="Spherulin4"/>
</dbReference>
<dbReference type="AlphaFoldDB" id="A0A218Z795"/>
<accession>A0A218Z795</accession>
<sequence>MDLCDAHSRVEYAHDGNGKYVQDATAEELESPGVCASTSTVRGNQGQQRKLRKSPPSIFGAGSPSRVLEDGCLASRAIRLIVSEASAYLVGASHTPPFQMGNCASARSLPSISPEPEGKTPFAMSCPPSSILLPLYIYPLRRAWDRLYTAIDTHPSLEFTIIINPNSGPGSSALPDEDYSREIARLNQYRNVTLVGYVRVDWCKRDLEKVCAEVDRYAAWGRHGRGELAMQGIFFDEAPSQYKAERKLFMDAADSKVKCAAGIMGRRLTIHNPGTVPDPEFANPGPDLTTIFETSYKDYKDDEVQLRISNLLRYDRDRCSYMVLSVPQSDVDVLVPELRRRAKYVFLTESRRGWYEKFGDGWERFVEAMARDA</sequence>
<dbReference type="InParanoid" id="A0A218Z795"/>
<dbReference type="STRING" id="503106.A0A218Z795"/>
<evidence type="ECO:0000256" key="1">
    <source>
        <dbReference type="SAM" id="MobiDB-lite"/>
    </source>
</evidence>
<proteinExistence type="predicted"/>
<organism evidence="2 3">
    <name type="scientific">Diplocarpon coronariae</name>
    <dbReference type="NCBI Taxonomy" id="2795749"/>
    <lineage>
        <taxon>Eukaryota</taxon>
        <taxon>Fungi</taxon>
        <taxon>Dikarya</taxon>
        <taxon>Ascomycota</taxon>
        <taxon>Pezizomycotina</taxon>
        <taxon>Leotiomycetes</taxon>
        <taxon>Helotiales</taxon>
        <taxon>Drepanopezizaceae</taxon>
        <taxon>Diplocarpon</taxon>
    </lineage>
</organism>
<dbReference type="PANTHER" id="PTHR35040:SF9">
    <property type="entry name" value="4-LIKE CELL SURFACE PROTEIN, PUTATIVE (AFU_ORTHOLOGUE AFUA_4G14080)-RELATED"/>
    <property type="match status" value="1"/>
</dbReference>
<protein>
    <submittedName>
        <fullName evidence="2">Cell surface spherulin 4-like protein</fullName>
    </submittedName>
</protein>
<name>A0A218Z795_9HELO</name>
<dbReference type="Pfam" id="PF12138">
    <property type="entry name" value="Spherulin4"/>
    <property type="match status" value="1"/>
</dbReference>
<reference evidence="2 3" key="1">
    <citation type="submission" date="2017-04" db="EMBL/GenBank/DDBJ databases">
        <title>Draft genome sequence of Marssonina coronaria NL1: causal agent of apple blotch.</title>
        <authorList>
            <person name="Cheng Q."/>
        </authorList>
    </citation>
    <scope>NUCLEOTIDE SEQUENCE [LARGE SCALE GENOMIC DNA]</scope>
    <source>
        <strain evidence="2 3">NL1</strain>
    </source>
</reference>
<dbReference type="OrthoDB" id="5342184at2759"/>
<evidence type="ECO:0000313" key="3">
    <source>
        <dbReference type="Proteomes" id="UP000242519"/>
    </source>
</evidence>
<comment type="caution">
    <text evidence="2">The sequence shown here is derived from an EMBL/GenBank/DDBJ whole genome shotgun (WGS) entry which is preliminary data.</text>
</comment>
<dbReference type="PANTHER" id="PTHR35040">
    <property type="match status" value="1"/>
</dbReference>
<gene>
    <name evidence="2" type="ORF">B2J93_175</name>
</gene>